<evidence type="ECO:0000313" key="6">
    <source>
        <dbReference type="EMBL" id="KAJ8041004.1"/>
    </source>
</evidence>
<keyword evidence="3" id="KW-0812">Transmembrane</keyword>
<comment type="caution">
    <text evidence="6">The sequence shown here is derived from an EMBL/GenBank/DDBJ whole genome shotgun (WGS) entry which is preliminary data.</text>
</comment>
<accession>A0A9Q1CAA9</accession>
<feature type="signal peptide" evidence="4">
    <location>
        <begin position="1"/>
        <end position="24"/>
    </location>
</feature>
<dbReference type="PROSITE" id="PS50026">
    <property type="entry name" value="EGF_3"/>
    <property type="match status" value="1"/>
</dbReference>
<evidence type="ECO:0000313" key="7">
    <source>
        <dbReference type="Proteomes" id="UP001152320"/>
    </source>
</evidence>
<evidence type="ECO:0000259" key="5">
    <source>
        <dbReference type="PROSITE" id="PS50026"/>
    </source>
</evidence>
<protein>
    <submittedName>
        <fullName evidence="6">Angiopoietin-1 receptor</fullName>
    </submittedName>
</protein>
<proteinExistence type="predicted"/>
<dbReference type="AlphaFoldDB" id="A0A9Q1CAA9"/>
<dbReference type="Proteomes" id="UP001152320">
    <property type="component" value="Chromosome 6"/>
</dbReference>
<feature type="domain" description="EGF-like" evidence="5">
    <location>
        <begin position="285"/>
        <end position="312"/>
    </location>
</feature>
<dbReference type="SMART" id="SM00181">
    <property type="entry name" value="EGF"/>
    <property type="match status" value="2"/>
</dbReference>
<dbReference type="PANTHER" id="PTHR24043">
    <property type="entry name" value="SCAVENGER RECEPTOR CLASS F"/>
    <property type="match status" value="1"/>
</dbReference>
<keyword evidence="7" id="KW-1185">Reference proteome</keyword>
<dbReference type="EMBL" id="JAIZAY010000006">
    <property type="protein sequence ID" value="KAJ8041004.1"/>
    <property type="molecule type" value="Genomic_DNA"/>
</dbReference>
<dbReference type="GO" id="GO:0016358">
    <property type="term" value="P:dendrite development"/>
    <property type="evidence" value="ECO:0007669"/>
    <property type="project" value="TreeGrafter"/>
</dbReference>
<feature type="chain" id="PRO_5040156230" evidence="4">
    <location>
        <begin position="25"/>
        <end position="572"/>
    </location>
</feature>
<evidence type="ECO:0000256" key="2">
    <source>
        <dbReference type="PROSITE-ProRule" id="PRU00076"/>
    </source>
</evidence>
<dbReference type="GO" id="GO:0010976">
    <property type="term" value="P:positive regulation of neuron projection development"/>
    <property type="evidence" value="ECO:0007669"/>
    <property type="project" value="TreeGrafter"/>
</dbReference>
<keyword evidence="3" id="KW-0472">Membrane</keyword>
<reference evidence="6" key="1">
    <citation type="submission" date="2021-10" db="EMBL/GenBank/DDBJ databases">
        <title>Tropical sea cucumber genome reveals ecological adaptation and Cuvierian tubules defense mechanism.</title>
        <authorList>
            <person name="Chen T."/>
        </authorList>
    </citation>
    <scope>NUCLEOTIDE SEQUENCE</scope>
    <source>
        <strain evidence="6">Nanhai2018</strain>
        <tissue evidence="6">Muscle</tissue>
    </source>
</reference>
<dbReference type="OrthoDB" id="1668230at2759"/>
<dbReference type="GO" id="GO:0016020">
    <property type="term" value="C:membrane"/>
    <property type="evidence" value="ECO:0007669"/>
    <property type="project" value="TreeGrafter"/>
</dbReference>
<dbReference type="GO" id="GO:0016322">
    <property type="term" value="P:neuron remodeling"/>
    <property type="evidence" value="ECO:0007669"/>
    <property type="project" value="TreeGrafter"/>
</dbReference>
<dbReference type="GO" id="GO:0007157">
    <property type="term" value="P:heterophilic cell-cell adhesion via plasma membrane cell adhesion molecules"/>
    <property type="evidence" value="ECO:0007669"/>
    <property type="project" value="TreeGrafter"/>
</dbReference>
<dbReference type="PROSITE" id="PS00022">
    <property type="entry name" value="EGF_1"/>
    <property type="match status" value="1"/>
</dbReference>
<feature type="disulfide bond" evidence="2">
    <location>
        <begin position="302"/>
        <end position="311"/>
    </location>
</feature>
<comment type="caution">
    <text evidence="2">Lacks conserved residue(s) required for the propagation of feature annotation.</text>
</comment>
<dbReference type="PANTHER" id="PTHR24043:SF0">
    <property type="entry name" value="SCAVENGER RECEPTOR CLASS F MEMBER 1"/>
    <property type="match status" value="1"/>
</dbReference>
<keyword evidence="1 2" id="KW-0245">EGF-like domain</keyword>
<feature type="transmembrane region" description="Helical" evidence="3">
    <location>
        <begin position="498"/>
        <end position="523"/>
    </location>
</feature>
<dbReference type="GO" id="GO:0005044">
    <property type="term" value="F:scavenger receptor activity"/>
    <property type="evidence" value="ECO:0007669"/>
    <property type="project" value="InterPro"/>
</dbReference>
<keyword evidence="2" id="KW-1015">Disulfide bond</keyword>
<evidence type="ECO:0000256" key="4">
    <source>
        <dbReference type="SAM" id="SignalP"/>
    </source>
</evidence>
<dbReference type="Gene3D" id="2.60.40.10">
    <property type="entry name" value="Immunoglobulins"/>
    <property type="match status" value="1"/>
</dbReference>
<keyword evidence="6" id="KW-0675">Receptor</keyword>
<dbReference type="InterPro" id="IPR013783">
    <property type="entry name" value="Ig-like_fold"/>
</dbReference>
<keyword evidence="4" id="KW-0732">Signal</keyword>
<sequence>MEESGKIKRCTVFMMLTIIALGEATWSRVITDEVNNTDNNGKPCIVPVTYRIPMASLPKREPSPQENAELAHFTILNKFPTSADQGYPYYECILTSAVGVPGSLSYGRYATTRNVPARKGATAHKPLPPSVNTTAGVQVNLNPVDPFGIYYCSVTANKGRKATATTIFMLSDAKLVPADGMITQTVSLGDTGVSIDVMINQEEVDMSSNPEADIKWRKDDMFVERTHEGRASYVLHHPVKPTDAGVYESYLNGERNLDRKMLKRLIVRACPSGKWGPPSCFWMCDKCYNGGVCHEITGKCICPPGFRGENCLTACGGNTFGLTCDRSCNATTYSRDGCLGTQFCLPDPYGCTCGTGFKTLNCTQSCEAGFFGAGCTQPCRCSSGHCDSFTGECIPDGNNTNTDCHEGWTGSNCQIATVCDNGYYGEYCTKKCYCQDDLACDKESGQCNENENQETVVTANISIPCNYIAEAQSNSETVGTPKAGQVSSQDSGGSDINAIAFVLGVLVVLGIFLIIQIVMFVILRQHDNLLKRHHQLNETLEFSNKSVVLTLKLIGKGPPHVESKMNELSDDP</sequence>
<dbReference type="GO" id="GO:0030169">
    <property type="term" value="F:low-density lipoprotein particle binding"/>
    <property type="evidence" value="ECO:0007669"/>
    <property type="project" value="TreeGrafter"/>
</dbReference>
<keyword evidence="3" id="KW-1133">Transmembrane helix</keyword>
<dbReference type="InterPro" id="IPR000742">
    <property type="entry name" value="EGF"/>
</dbReference>
<evidence type="ECO:0000256" key="3">
    <source>
        <dbReference type="SAM" id="Phobius"/>
    </source>
</evidence>
<dbReference type="InterPro" id="IPR042635">
    <property type="entry name" value="MEGF10/SREC1/2-like"/>
</dbReference>
<name>A0A9Q1CAA9_HOLLE</name>
<organism evidence="6 7">
    <name type="scientific">Holothuria leucospilota</name>
    <name type="common">Black long sea cucumber</name>
    <name type="synonym">Mertensiothuria leucospilota</name>
    <dbReference type="NCBI Taxonomy" id="206669"/>
    <lineage>
        <taxon>Eukaryota</taxon>
        <taxon>Metazoa</taxon>
        <taxon>Echinodermata</taxon>
        <taxon>Eleutherozoa</taxon>
        <taxon>Echinozoa</taxon>
        <taxon>Holothuroidea</taxon>
        <taxon>Aspidochirotacea</taxon>
        <taxon>Aspidochirotida</taxon>
        <taxon>Holothuriidae</taxon>
        <taxon>Holothuria</taxon>
    </lineage>
</organism>
<dbReference type="Gene3D" id="2.170.300.10">
    <property type="entry name" value="Tie2 ligand-binding domain superfamily"/>
    <property type="match status" value="1"/>
</dbReference>
<dbReference type="FunFam" id="2.170.300.10:FF:000003">
    <property type="entry name" value="tyrosine-protein kinase receptor Tie-1 isoform X1"/>
    <property type="match status" value="1"/>
</dbReference>
<dbReference type="CDD" id="cd00054">
    <property type="entry name" value="EGF_CA"/>
    <property type="match status" value="1"/>
</dbReference>
<gene>
    <name evidence="6" type="ORF">HOLleu_15482</name>
</gene>
<evidence type="ECO:0000256" key="1">
    <source>
        <dbReference type="ARBA" id="ARBA00022536"/>
    </source>
</evidence>